<evidence type="ECO:0000256" key="1">
    <source>
        <dbReference type="SAM" id="MobiDB-lite"/>
    </source>
</evidence>
<dbReference type="OrthoDB" id="5446374at2"/>
<dbReference type="Pfam" id="PF01476">
    <property type="entry name" value="LysM"/>
    <property type="match status" value="2"/>
</dbReference>
<sequence>MSMRFPAIAFLCCALSLAAIRPGLAADPQKKPEDFRGIAWGAPASSVPGLTPVERDGEIVHMERPDEKKELGGIALDHVTYSFYKKQFYHAEIGYAGERAATALQQSLEAKYGPPDAVREKTDPSGHPYTVATWNWPGFAFIGNRHDKDGKNGRVFYYYAPLTDASAKDQGIAPKTAAAPASPPAGAGYAVKKGDSLARIAKKLGVAEADLVAANPGLTDKTLKAGATLNIPAGAKAAPPAPSPAAPSALSPASPGTGSPDKAAGPAASRDYIEYTVKDGDILSKVANSHGARTRDVVRANPDINPDALKPGSILKIPVERPEVVEPPAGQ</sequence>
<dbReference type="InterPro" id="IPR036779">
    <property type="entry name" value="LysM_dom_sf"/>
</dbReference>
<dbReference type="STRING" id="596152.DesU5LDRAFT_3204"/>
<accession>I2Q4Y2</accession>
<gene>
    <name evidence="4" type="ORF">DesU5LDRAFT_3204</name>
</gene>
<keyword evidence="2" id="KW-0732">Signal</keyword>
<dbReference type="AlphaFoldDB" id="I2Q4Y2"/>
<name>I2Q4Y2_9BACT</name>
<feature type="domain" description="LysM" evidence="3">
    <location>
        <begin position="273"/>
        <end position="317"/>
    </location>
</feature>
<feature type="compositionally biased region" description="Low complexity" evidence="1">
    <location>
        <begin position="246"/>
        <end position="260"/>
    </location>
</feature>
<reference evidence="4" key="1">
    <citation type="submission" date="2011-11" db="EMBL/GenBank/DDBJ databases">
        <title>Improved High-Quality Draft sequence of Desulfovibrio sp. U5L.</title>
        <authorList>
            <consortium name="US DOE Joint Genome Institute"/>
            <person name="Lucas S."/>
            <person name="Han J."/>
            <person name="Lapidus A."/>
            <person name="Cheng J.-F."/>
            <person name="Goodwin L."/>
            <person name="Pitluck S."/>
            <person name="Peters L."/>
            <person name="Ovchinnikova G."/>
            <person name="Held B."/>
            <person name="Detter J.C."/>
            <person name="Han C."/>
            <person name="Tapia R."/>
            <person name="Land M."/>
            <person name="Hauser L."/>
            <person name="Kyrpides N."/>
            <person name="Ivanova N."/>
            <person name="Pagani I."/>
            <person name="Gabster J."/>
            <person name="Walker C."/>
            <person name="Stolyar S."/>
            <person name="Stahl D."/>
            <person name="Arkin A."/>
            <person name="Dehal P."/>
            <person name="Hazen T."/>
            <person name="Woyke T."/>
        </authorList>
    </citation>
    <scope>NUCLEOTIDE SEQUENCE [LARGE SCALE GENOMIC DNA]</scope>
    <source>
        <strain evidence="4">U5L</strain>
    </source>
</reference>
<dbReference type="CDD" id="cd00118">
    <property type="entry name" value="LysM"/>
    <property type="match status" value="2"/>
</dbReference>
<dbReference type="HOGENOM" id="CLU_838697_0_0_7"/>
<organism evidence="4">
    <name type="scientific">Desulfovibrio sp. U5L</name>
    <dbReference type="NCBI Taxonomy" id="596152"/>
    <lineage>
        <taxon>Bacteria</taxon>
        <taxon>Pseudomonadati</taxon>
        <taxon>Thermodesulfobacteriota</taxon>
        <taxon>Desulfovibrionia</taxon>
        <taxon>Desulfovibrionales</taxon>
        <taxon>Desulfovibrionaceae</taxon>
        <taxon>Desulfovibrio</taxon>
    </lineage>
</organism>
<dbReference type="PANTHER" id="PTHR33734">
    <property type="entry name" value="LYSM DOMAIN-CONTAINING GPI-ANCHORED PROTEIN 2"/>
    <property type="match status" value="1"/>
</dbReference>
<feature type="chain" id="PRO_5003663751" evidence="2">
    <location>
        <begin position="26"/>
        <end position="331"/>
    </location>
</feature>
<dbReference type="EMBL" id="JH600068">
    <property type="protein sequence ID" value="EIG54838.1"/>
    <property type="molecule type" value="Genomic_DNA"/>
</dbReference>
<dbReference type="Gene3D" id="3.10.350.10">
    <property type="entry name" value="LysM domain"/>
    <property type="match status" value="2"/>
</dbReference>
<dbReference type="GO" id="GO:0008932">
    <property type="term" value="F:lytic endotransglycosylase activity"/>
    <property type="evidence" value="ECO:0007669"/>
    <property type="project" value="TreeGrafter"/>
</dbReference>
<evidence type="ECO:0000256" key="2">
    <source>
        <dbReference type="SAM" id="SignalP"/>
    </source>
</evidence>
<proteinExistence type="predicted"/>
<dbReference type="SMART" id="SM00257">
    <property type="entry name" value="LysM"/>
    <property type="match status" value="2"/>
</dbReference>
<feature type="signal peptide" evidence="2">
    <location>
        <begin position="1"/>
        <end position="25"/>
    </location>
</feature>
<feature type="region of interest" description="Disordered" evidence="1">
    <location>
        <begin position="235"/>
        <end position="267"/>
    </location>
</feature>
<dbReference type="InterPro" id="IPR018392">
    <property type="entry name" value="LysM"/>
</dbReference>
<evidence type="ECO:0000313" key="4">
    <source>
        <dbReference type="EMBL" id="EIG54838.1"/>
    </source>
</evidence>
<dbReference type="SUPFAM" id="SSF54106">
    <property type="entry name" value="LysM domain"/>
    <property type="match status" value="2"/>
</dbReference>
<dbReference type="PROSITE" id="PS51782">
    <property type="entry name" value="LYSM"/>
    <property type="match status" value="2"/>
</dbReference>
<evidence type="ECO:0000259" key="3">
    <source>
        <dbReference type="PROSITE" id="PS51782"/>
    </source>
</evidence>
<feature type="region of interest" description="Disordered" evidence="1">
    <location>
        <begin position="289"/>
        <end position="311"/>
    </location>
</feature>
<dbReference type="eggNOG" id="COG1388">
    <property type="taxonomic scope" value="Bacteria"/>
</dbReference>
<protein>
    <submittedName>
        <fullName evidence="4">LysM repeat-containing protein</fullName>
    </submittedName>
</protein>
<dbReference type="PANTHER" id="PTHR33734:SF22">
    <property type="entry name" value="MEMBRANE-BOUND LYTIC MUREIN TRANSGLYCOSYLASE D"/>
    <property type="match status" value="1"/>
</dbReference>
<feature type="domain" description="LysM" evidence="3">
    <location>
        <begin position="187"/>
        <end position="231"/>
    </location>
</feature>